<dbReference type="PRINTS" id="PR00081">
    <property type="entry name" value="GDHRDH"/>
</dbReference>
<dbReference type="PANTHER" id="PTHR44115:SF4">
    <property type="entry name" value="OXIDOREDUCTASE"/>
    <property type="match status" value="1"/>
</dbReference>
<evidence type="ECO:0000313" key="4">
    <source>
        <dbReference type="WBParaSite" id="BXY_0829500.1"/>
    </source>
</evidence>
<dbReference type="Proteomes" id="UP000095284">
    <property type="component" value="Unplaced"/>
</dbReference>
<accession>A0A1I7S5L0</accession>
<dbReference type="InterPro" id="IPR036291">
    <property type="entry name" value="NAD(P)-bd_dom_sf"/>
</dbReference>
<dbReference type="InterPro" id="IPR020904">
    <property type="entry name" value="Sc_DH/Rdtase_CS"/>
</dbReference>
<dbReference type="SUPFAM" id="SSF51735">
    <property type="entry name" value="NAD(P)-binding Rossmann-fold domains"/>
    <property type="match status" value="1"/>
</dbReference>
<dbReference type="GO" id="GO:0006629">
    <property type="term" value="P:lipid metabolic process"/>
    <property type="evidence" value="ECO:0007669"/>
    <property type="project" value="UniProtKB-ARBA"/>
</dbReference>
<dbReference type="GO" id="GO:0016491">
    <property type="term" value="F:oxidoreductase activity"/>
    <property type="evidence" value="ECO:0007669"/>
    <property type="project" value="UniProtKB-KW"/>
</dbReference>
<dbReference type="PANTHER" id="PTHR44115">
    <property type="entry name" value="PROTEIN CBG09704"/>
    <property type="match status" value="1"/>
</dbReference>
<name>A0A1I7S5L0_BURXY</name>
<organism evidence="3 4">
    <name type="scientific">Bursaphelenchus xylophilus</name>
    <name type="common">Pinewood nematode worm</name>
    <name type="synonym">Aphelenchoides xylophilus</name>
    <dbReference type="NCBI Taxonomy" id="6326"/>
    <lineage>
        <taxon>Eukaryota</taxon>
        <taxon>Metazoa</taxon>
        <taxon>Ecdysozoa</taxon>
        <taxon>Nematoda</taxon>
        <taxon>Chromadorea</taxon>
        <taxon>Rhabditida</taxon>
        <taxon>Tylenchina</taxon>
        <taxon>Tylenchomorpha</taxon>
        <taxon>Aphelenchoidea</taxon>
        <taxon>Aphelenchoididae</taxon>
        <taxon>Bursaphelenchus</taxon>
    </lineage>
</organism>
<dbReference type="SMART" id="SM00822">
    <property type="entry name" value="PKS_KR"/>
    <property type="match status" value="1"/>
</dbReference>
<dbReference type="Pfam" id="PF13561">
    <property type="entry name" value="adh_short_C2"/>
    <property type="match status" value="1"/>
</dbReference>
<reference evidence="4" key="1">
    <citation type="submission" date="2016-11" db="UniProtKB">
        <authorList>
            <consortium name="WormBaseParasite"/>
        </authorList>
    </citation>
    <scope>IDENTIFICATION</scope>
</reference>
<dbReference type="InterPro" id="IPR057326">
    <property type="entry name" value="KR_dom"/>
</dbReference>
<dbReference type="WBParaSite" id="BXY_0829500.1">
    <property type="protein sequence ID" value="BXY_0829500.1"/>
    <property type="gene ID" value="BXY_0829500"/>
</dbReference>
<dbReference type="eggNOG" id="KOG0725">
    <property type="taxonomic scope" value="Eukaryota"/>
</dbReference>
<feature type="domain" description="Ketoreductase" evidence="2">
    <location>
        <begin position="15"/>
        <end position="197"/>
    </location>
</feature>
<evidence type="ECO:0000259" key="2">
    <source>
        <dbReference type="SMART" id="SM00822"/>
    </source>
</evidence>
<dbReference type="PROSITE" id="PS00061">
    <property type="entry name" value="ADH_SHORT"/>
    <property type="match status" value="1"/>
</dbReference>
<sequence>MKRRGFINMSQFSGKTVIVTGSSSGIGRAIAVLLAKRGANVVVHGRRKEKIQETLAALETAGLKPENYLVVTGAIEDEKTQDSLINDTLKKFGRIDVIVNNAGISHDTADADRNSLHNLDVVYQVNVRSIYRINELALPHLAKTKGNIVNISSVGGQRGQGLFLPYAVSKAAVDHYTRSAALVFAEEGVRINTVSPGPIKSEFLSRHGKPEEEELTNNAFVKFAVTIPLQRIGEPEEVASLVAFLASEEASYITGTVMAVDGGHLAGLPIPLNKQLFA</sequence>
<dbReference type="AlphaFoldDB" id="A0A1I7S5L0"/>
<dbReference type="PRINTS" id="PR00080">
    <property type="entry name" value="SDRFAMILY"/>
</dbReference>
<dbReference type="InterPro" id="IPR002347">
    <property type="entry name" value="SDR_fam"/>
</dbReference>
<evidence type="ECO:0000256" key="1">
    <source>
        <dbReference type="ARBA" id="ARBA00023002"/>
    </source>
</evidence>
<evidence type="ECO:0000313" key="3">
    <source>
        <dbReference type="Proteomes" id="UP000095284"/>
    </source>
</evidence>
<protein>
    <submittedName>
        <fullName evidence="4">3-oxoacyl-[acyl-carrier-protein] reductase FabG</fullName>
    </submittedName>
</protein>
<dbReference type="NCBIfam" id="NF005559">
    <property type="entry name" value="PRK07231.1"/>
    <property type="match status" value="1"/>
</dbReference>
<dbReference type="FunFam" id="3.40.50.720:FF:000084">
    <property type="entry name" value="Short-chain dehydrogenase reductase"/>
    <property type="match status" value="1"/>
</dbReference>
<dbReference type="Gene3D" id="3.40.50.720">
    <property type="entry name" value="NAD(P)-binding Rossmann-like Domain"/>
    <property type="match status" value="1"/>
</dbReference>
<proteinExistence type="predicted"/>
<keyword evidence="1" id="KW-0560">Oxidoreductase</keyword>